<comment type="caution">
    <text evidence="14">The sequence shown here is derived from an EMBL/GenBank/DDBJ whole genome shotgun (WGS) entry which is preliminary data.</text>
</comment>
<evidence type="ECO:0000256" key="7">
    <source>
        <dbReference type="ARBA" id="ARBA00022679"/>
    </source>
</evidence>
<comment type="catalytic activity">
    <reaction evidence="13">
        <text>a lipid A disaccharide + ATP = a lipid IVA + ADP + H(+)</text>
        <dbReference type="Rhea" id="RHEA:67840"/>
        <dbReference type="ChEBI" id="CHEBI:15378"/>
        <dbReference type="ChEBI" id="CHEBI:30616"/>
        <dbReference type="ChEBI" id="CHEBI:176343"/>
        <dbReference type="ChEBI" id="CHEBI:176425"/>
        <dbReference type="ChEBI" id="CHEBI:456216"/>
        <dbReference type="EC" id="2.7.1.130"/>
    </reaction>
</comment>
<evidence type="ECO:0000313" key="15">
    <source>
        <dbReference type="Proteomes" id="UP001499915"/>
    </source>
</evidence>
<keyword evidence="8 13" id="KW-0547">Nucleotide-binding</keyword>
<keyword evidence="7 13" id="KW-0808">Transferase</keyword>
<organism evidence="14 15">
    <name type="scientific">Marinobacterium maritimum</name>
    <dbReference type="NCBI Taxonomy" id="500162"/>
    <lineage>
        <taxon>Bacteria</taxon>
        <taxon>Pseudomonadati</taxon>
        <taxon>Pseudomonadota</taxon>
        <taxon>Gammaproteobacteria</taxon>
        <taxon>Oceanospirillales</taxon>
        <taxon>Oceanospirillaceae</taxon>
        <taxon>Marinobacterium</taxon>
    </lineage>
</organism>
<reference evidence="14 15" key="1">
    <citation type="journal article" date="2019" name="Int. J. Syst. Evol. Microbiol.">
        <title>The Global Catalogue of Microorganisms (GCM) 10K type strain sequencing project: providing services to taxonomists for standard genome sequencing and annotation.</title>
        <authorList>
            <consortium name="The Broad Institute Genomics Platform"/>
            <consortium name="The Broad Institute Genome Sequencing Center for Infectious Disease"/>
            <person name="Wu L."/>
            <person name="Ma J."/>
        </authorList>
    </citation>
    <scope>NUCLEOTIDE SEQUENCE [LARGE SCALE GENOMIC DNA]</scope>
    <source>
        <strain evidence="14 15">JCM 15134</strain>
    </source>
</reference>
<evidence type="ECO:0000256" key="4">
    <source>
        <dbReference type="ARBA" id="ARBA00016436"/>
    </source>
</evidence>
<keyword evidence="11 13" id="KW-0443">Lipid metabolism</keyword>
<dbReference type="Proteomes" id="UP001499915">
    <property type="component" value="Unassembled WGS sequence"/>
</dbReference>
<dbReference type="PANTHER" id="PTHR42724:SF1">
    <property type="entry name" value="TETRAACYLDISACCHARIDE 4'-KINASE, MITOCHONDRIAL-RELATED"/>
    <property type="match status" value="1"/>
</dbReference>
<evidence type="ECO:0000313" key="14">
    <source>
        <dbReference type="EMBL" id="GAA0686422.1"/>
    </source>
</evidence>
<evidence type="ECO:0000256" key="8">
    <source>
        <dbReference type="ARBA" id="ARBA00022741"/>
    </source>
</evidence>
<dbReference type="HAMAP" id="MF_00409">
    <property type="entry name" value="LpxK"/>
    <property type="match status" value="1"/>
</dbReference>
<evidence type="ECO:0000256" key="10">
    <source>
        <dbReference type="ARBA" id="ARBA00022840"/>
    </source>
</evidence>
<dbReference type="RefSeq" id="WP_343803253.1">
    <property type="nucleotide sequence ID" value="NZ_BAAAET010000001.1"/>
</dbReference>
<evidence type="ECO:0000256" key="2">
    <source>
        <dbReference type="ARBA" id="ARBA00004870"/>
    </source>
</evidence>
<evidence type="ECO:0000256" key="12">
    <source>
        <dbReference type="ARBA" id="ARBA00029757"/>
    </source>
</evidence>
<evidence type="ECO:0000256" key="5">
    <source>
        <dbReference type="ARBA" id="ARBA00022516"/>
    </source>
</evidence>
<proteinExistence type="inferred from homology"/>
<evidence type="ECO:0000256" key="1">
    <source>
        <dbReference type="ARBA" id="ARBA00002274"/>
    </source>
</evidence>
<comment type="function">
    <text evidence="1 13">Transfers the gamma-phosphate of ATP to the 4'-position of a tetraacyldisaccharide 1-phosphate intermediate (termed DS-1-P) to form tetraacyldisaccharide 1,4'-bis-phosphate (lipid IVA).</text>
</comment>
<dbReference type="SUPFAM" id="SSF52540">
    <property type="entry name" value="P-loop containing nucleoside triphosphate hydrolases"/>
    <property type="match status" value="1"/>
</dbReference>
<keyword evidence="15" id="KW-1185">Reference proteome</keyword>
<evidence type="ECO:0000256" key="9">
    <source>
        <dbReference type="ARBA" id="ARBA00022777"/>
    </source>
</evidence>
<dbReference type="PANTHER" id="PTHR42724">
    <property type="entry name" value="TETRAACYLDISACCHARIDE 4'-KINASE"/>
    <property type="match status" value="1"/>
</dbReference>
<evidence type="ECO:0000256" key="13">
    <source>
        <dbReference type="HAMAP-Rule" id="MF_00409"/>
    </source>
</evidence>
<dbReference type="InterPro" id="IPR003758">
    <property type="entry name" value="LpxK"/>
</dbReference>
<keyword evidence="9 13" id="KW-0418">Kinase</keyword>
<protein>
    <recommendedName>
        <fullName evidence="4 13">Tetraacyldisaccharide 4'-kinase</fullName>
        <ecNumber evidence="3 13">2.7.1.130</ecNumber>
    </recommendedName>
    <alternativeName>
        <fullName evidence="12 13">Lipid A 4'-kinase</fullName>
    </alternativeName>
</protein>
<sequence length="345" mass="37376">MSLERSWYSGAGWLKLLRPLSSLFKALVLRRFERQRRTGAAAACNPVPVVIVGNISVGGTGKTPLVIALIEILRAQGYRPGVVSRGYGAKPESHPWLVTPLTPPGEGGDEPCLIVQRTGVPLVIDPDRPRAVEALLSGHDCDLIISDDGLQHYALARDLEIAVIDGVRGLGNGRCLPEGPLREPPERLAHVDWVLINGADRCPGLPELAQSPVKMQLVPSMLVPLTTGPELNPAHWPHGQQVHAVAGIGNPVRFFDTLRALGFEPIEHPLADHAEITPEMLDFDPPLPIIMTEKDAVKCRAFQTTGCWALRVDAQLGAQFQSQFLQRLAQVSAQHTGQQNGSETA</sequence>
<dbReference type="NCBIfam" id="TIGR00682">
    <property type="entry name" value="lpxK"/>
    <property type="match status" value="1"/>
</dbReference>
<accession>A0ABN1I3T7</accession>
<dbReference type="EC" id="2.7.1.130" evidence="3 13"/>
<keyword evidence="6 13" id="KW-0441">Lipid A biosynthesis</keyword>
<evidence type="ECO:0000256" key="3">
    <source>
        <dbReference type="ARBA" id="ARBA00012071"/>
    </source>
</evidence>
<dbReference type="Pfam" id="PF02606">
    <property type="entry name" value="LpxK"/>
    <property type="match status" value="1"/>
</dbReference>
<gene>
    <name evidence="13 14" type="primary">lpxK</name>
    <name evidence="14" type="ORF">GCM10009104_10360</name>
</gene>
<evidence type="ECO:0000256" key="6">
    <source>
        <dbReference type="ARBA" id="ARBA00022556"/>
    </source>
</evidence>
<evidence type="ECO:0000256" key="11">
    <source>
        <dbReference type="ARBA" id="ARBA00023098"/>
    </source>
</evidence>
<dbReference type="InterPro" id="IPR027417">
    <property type="entry name" value="P-loop_NTPase"/>
</dbReference>
<comment type="pathway">
    <text evidence="2 13">Glycolipid biosynthesis; lipid IV(A) biosynthesis; lipid IV(A) from (3R)-3-hydroxytetradecanoyl-[acyl-carrier-protein] and UDP-N-acetyl-alpha-D-glucosamine: step 6/6.</text>
</comment>
<keyword evidence="10 13" id="KW-0067">ATP-binding</keyword>
<feature type="binding site" evidence="13">
    <location>
        <begin position="56"/>
        <end position="63"/>
    </location>
    <ligand>
        <name>ATP</name>
        <dbReference type="ChEBI" id="CHEBI:30616"/>
    </ligand>
</feature>
<dbReference type="EMBL" id="BAAAET010000001">
    <property type="protein sequence ID" value="GAA0686422.1"/>
    <property type="molecule type" value="Genomic_DNA"/>
</dbReference>
<keyword evidence="5 13" id="KW-0444">Lipid biosynthesis</keyword>
<comment type="similarity">
    <text evidence="13">Belongs to the LpxK family.</text>
</comment>
<name>A0ABN1I3T7_9GAMM</name>